<dbReference type="RefSeq" id="WP_009186147.1">
    <property type="nucleotide sequence ID" value="NZ_AMGM01000060.1"/>
</dbReference>
<evidence type="ECO:0008006" key="3">
    <source>
        <dbReference type="Google" id="ProtNLM"/>
    </source>
</evidence>
<protein>
    <recommendedName>
        <fullName evidence="3">SnoaL-like domain-containing protein</fullName>
    </recommendedName>
</protein>
<reference evidence="1 2" key="1">
    <citation type="journal article" date="2012" name="J. Bacteriol.">
        <title>Draft Genome Sequence of Cecembia lonarensis Strain LW9T, Isolated from Lonar Lake, a Haloalkaline Lake in India.</title>
        <authorList>
            <person name="Shivaji S."/>
            <person name="Ara S."/>
            <person name="Singh A."/>
            <person name="Pinnaka A.K."/>
        </authorList>
    </citation>
    <scope>NUCLEOTIDE SEQUENCE [LARGE SCALE GENOMIC DNA]</scope>
    <source>
        <strain evidence="1 2">LW9</strain>
    </source>
</reference>
<proteinExistence type="predicted"/>
<comment type="caution">
    <text evidence="1">The sequence shown here is derived from an EMBL/GenBank/DDBJ whole genome shotgun (WGS) entry which is preliminary data.</text>
</comment>
<organism evidence="1 2">
    <name type="scientific">Cecembia lonarensis (strain CCUG 58316 / KCTC 22772 / LW9)</name>
    <dbReference type="NCBI Taxonomy" id="1225176"/>
    <lineage>
        <taxon>Bacteria</taxon>
        <taxon>Pseudomonadati</taxon>
        <taxon>Bacteroidota</taxon>
        <taxon>Cytophagia</taxon>
        <taxon>Cytophagales</taxon>
        <taxon>Cyclobacteriaceae</taxon>
        <taxon>Cecembia</taxon>
    </lineage>
</organism>
<dbReference type="Proteomes" id="UP000004478">
    <property type="component" value="Unassembled WGS sequence"/>
</dbReference>
<gene>
    <name evidence="1" type="ORF">B879_03128</name>
</gene>
<keyword evidence="2" id="KW-1185">Reference proteome</keyword>
<evidence type="ECO:0000313" key="1">
    <source>
        <dbReference type="EMBL" id="EKB48270.1"/>
    </source>
</evidence>
<dbReference type="EMBL" id="AMGM01000060">
    <property type="protein sequence ID" value="EKB48270.1"/>
    <property type="molecule type" value="Genomic_DNA"/>
</dbReference>
<dbReference type="AlphaFoldDB" id="K1KVY3"/>
<name>K1KVY3_CECL9</name>
<sequence length="124" mass="14448">MKENLIQFFDRFAQDFKSFEGAIIANRYLAPYTAISSDKSVSLYKEHKEIENYFTSILEDYKKQDVEYCTYSNFEFSAIGEKAAFATMNWNMMKSDGTLVTSWRESYILILSDSILKIVTSIDH</sequence>
<evidence type="ECO:0000313" key="2">
    <source>
        <dbReference type="Proteomes" id="UP000004478"/>
    </source>
</evidence>
<accession>K1KVY3</accession>
<dbReference type="OrthoDB" id="8912519at2"/>